<reference evidence="2" key="2">
    <citation type="submission" date="2020-05" db="UniProtKB">
        <authorList>
            <consortium name="EnsemblMetazoa"/>
        </authorList>
    </citation>
    <scope>IDENTIFICATION</scope>
    <source>
        <strain evidence="2">IAEA</strain>
    </source>
</reference>
<keyword evidence="1" id="KW-0472">Membrane</keyword>
<keyword evidence="1" id="KW-0812">Transmembrane</keyword>
<evidence type="ECO:0000313" key="3">
    <source>
        <dbReference type="Proteomes" id="UP000091820"/>
    </source>
</evidence>
<protein>
    <submittedName>
        <fullName evidence="2">Uncharacterized protein</fullName>
    </submittedName>
</protein>
<name>A0A1A9WDP0_9MUSC</name>
<keyword evidence="3" id="KW-1185">Reference proteome</keyword>
<keyword evidence="1" id="KW-1133">Transmembrane helix</keyword>
<evidence type="ECO:0000313" key="2">
    <source>
        <dbReference type="EnsemblMetazoa" id="GBRI015795-PA"/>
    </source>
</evidence>
<accession>A0A1A9WDP0</accession>
<evidence type="ECO:0000256" key="1">
    <source>
        <dbReference type="SAM" id="Phobius"/>
    </source>
</evidence>
<dbReference type="EnsemblMetazoa" id="GBRI015795-RA">
    <property type="protein sequence ID" value="GBRI015795-PA"/>
    <property type="gene ID" value="GBRI015795"/>
</dbReference>
<feature type="transmembrane region" description="Helical" evidence="1">
    <location>
        <begin position="54"/>
        <end position="76"/>
    </location>
</feature>
<reference evidence="3" key="1">
    <citation type="submission" date="2014-03" db="EMBL/GenBank/DDBJ databases">
        <authorList>
            <person name="Aksoy S."/>
            <person name="Warren W."/>
            <person name="Wilson R.K."/>
        </authorList>
    </citation>
    <scope>NUCLEOTIDE SEQUENCE [LARGE SCALE GENOMIC DNA]</scope>
    <source>
        <strain evidence="3">IAEA</strain>
    </source>
</reference>
<dbReference type="VEuPathDB" id="VectorBase:GBRI015795"/>
<organism evidence="2 3">
    <name type="scientific">Glossina brevipalpis</name>
    <dbReference type="NCBI Taxonomy" id="37001"/>
    <lineage>
        <taxon>Eukaryota</taxon>
        <taxon>Metazoa</taxon>
        <taxon>Ecdysozoa</taxon>
        <taxon>Arthropoda</taxon>
        <taxon>Hexapoda</taxon>
        <taxon>Insecta</taxon>
        <taxon>Pterygota</taxon>
        <taxon>Neoptera</taxon>
        <taxon>Endopterygota</taxon>
        <taxon>Diptera</taxon>
        <taxon>Brachycera</taxon>
        <taxon>Muscomorpha</taxon>
        <taxon>Hippoboscoidea</taxon>
        <taxon>Glossinidae</taxon>
        <taxon>Glossina</taxon>
    </lineage>
</organism>
<dbReference type="AlphaFoldDB" id="A0A1A9WDP0"/>
<dbReference type="Proteomes" id="UP000091820">
    <property type="component" value="Unassembled WGS sequence"/>
</dbReference>
<sequence>MFIKEHVKVPSVNLTRVSIWERLPSQLRAISAFKILVPAENTETVLNVMSNEDLILVTLLMTIISLPCLALPCFALPFTMHFFSFGITNKQTLWKQLCRESKRNDT</sequence>
<proteinExistence type="predicted"/>